<dbReference type="RefSeq" id="WP_110850753.1">
    <property type="nucleotide sequence ID" value="NZ_QKLZ01000001.1"/>
</dbReference>
<keyword evidence="5" id="KW-1185">Reference proteome</keyword>
<dbReference type="Gene3D" id="3.10.580.10">
    <property type="entry name" value="CBS-domain"/>
    <property type="match status" value="1"/>
</dbReference>
<gene>
    <name evidence="4" type="ORF">SAMN05216184_101231</name>
</gene>
<dbReference type="Pfam" id="PF00571">
    <property type="entry name" value="CBS"/>
    <property type="match status" value="2"/>
</dbReference>
<dbReference type="InterPro" id="IPR051257">
    <property type="entry name" value="Diverse_CBS-Domain"/>
</dbReference>
<name>A0A2Y9A328_9MICO</name>
<dbReference type="InterPro" id="IPR000644">
    <property type="entry name" value="CBS_dom"/>
</dbReference>
<evidence type="ECO:0000256" key="2">
    <source>
        <dbReference type="PROSITE-ProRule" id="PRU00703"/>
    </source>
</evidence>
<dbReference type="Proteomes" id="UP000250222">
    <property type="component" value="Unassembled WGS sequence"/>
</dbReference>
<sequence>MAGTVAESMTPNPTTIEANRTVRDAAELLASGDVGAVVVVDDGEVVGIVTDRDIVVRVIATGGSPEDPVRQACSQDLVTTTPDADAAEAVRIMRDRAVRRIPVLQGGSLVGILSIGDLAIDRDPTSALADISAEEPNT</sequence>
<feature type="domain" description="CBS" evidence="3">
    <location>
        <begin position="9"/>
        <end position="66"/>
    </location>
</feature>
<dbReference type="AlphaFoldDB" id="A0A2Y9A328"/>
<dbReference type="SUPFAM" id="SSF54631">
    <property type="entry name" value="CBS-domain pair"/>
    <property type="match status" value="1"/>
</dbReference>
<evidence type="ECO:0000256" key="1">
    <source>
        <dbReference type="ARBA" id="ARBA00023122"/>
    </source>
</evidence>
<dbReference type="PROSITE" id="PS51371">
    <property type="entry name" value="CBS"/>
    <property type="match status" value="2"/>
</dbReference>
<dbReference type="EMBL" id="UETB01000001">
    <property type="protein sequence ID" value="SSA36567.1"/>
    <property type="molecule type" value="Genomic_DNA"/>
</dbReference>
<evidence type="ECO:0000313" key="5">
    <source>
        <dbReference type="Proteomes" id="UP000250222"/>
    </source>
</evidence>
<dbReference type="OrthoDB" id="9789996at2"/>
<evidence type="ECO:0000259" key="3">
    <source>
        <dbReference type="PROSITE" id="PS51371"/>
    </source>
</evidence>
<dbReference type="InterPro" id="IPR046342">
    <property type="entry name" value="CBS_dom_sf"/>
</dbReference>
<accession>A0A2Y9A328</accession>
<proteinExistence type="predicted"/>
<feature type="domain" description="CBS" evidence="3">
    <location>
        <begin position="73"/>
        <end position="131"/>
    </location>
</feature>
<evidence type="ECO:0000313" key="4">
    <source>
        <dbReference type="EMBL" id="SSA36567.1"/>
    </source>
</evidence>
<reference evidence="4 5" key="1">
    <citation type="submission" date="2016-10" db="EMBL/GenBank/DDBJ databases">
        <authorList>
            <person name="Cai Z."/>
        </authorList>
    </citation>
    <scope>NUCLEOTIDE SEQUENCE [LARGE SCALE GENOMIC DNA]</scope>
    <source>
        <strain evidence="4 5">CGMCC 1.10826</strain>
    </source>
</reference>
<protein>
    <submittedName>
        <fullName evidence="4">CBS domain-containing protein</fullName>
    </submittedName>
</protein>
<dbReference type="PANTHER" id="PTHR43080:SF2">
    <property type="entry name" value="CBS DOMAIN-CONTAINING PROTEIN"/>
    <property type="match status" value="1"/>
</dbReference>
<keyword evidence="1 2" id="KW-0129">CBS domain</keyword>
<organism evidence="4 5">
    <name type="scientific">Georgenia satyanarayanai</name>
    <dbReference type="NCBI Taxonomy" id="860221"/>
    <lineage>
        <taxon>Bacteria</taxon>
        <taxon>Bacillati</taxon>
        <taxon>Actinomycetota</taxon>
        <taxon>Actinomycetes</taxon>
        <taxon>Micrococcales</taxon>
        <taxon>Bogoriellaceae</taxon>
        <taxon>Georgenia</taxon>
    </lineage>
</organism>
<dbReference type="PANTHER" id="PTHR43080">
    <property type="entry name" value="CBS DOMAIN-CONTAINING PROTEIN CBSX3, MITOCHONDRIAL"/>
    <property type="match status" value="1"/>
</dbReference>
<dbReference type="SMART" id="SM00116">
    <property type="entry name" value="CBS"/>
    <property type="match status" value="2"/>
</dbReference>